<proteinExistence type="predicted"/>
<dbReference type="Pfam" id="PF13456">
    <property type="entry name" value="RVT_3"/>
    <property type="match status" value="1"/>
</dbReference>
<dbReference type="InterPro" id="IPR043502">
    <property type="entry name" value="DNA/RNA_pol_sf"/>
</dbReference>
<dbReference type="SUPFAM" id="SSF56672">
    <property type="entry name" value="DNA/RNA polymerases"/>
    <property type="match status" value="1"/>
</dbReference>
<reference evidence="9" key="1">
    <citation type="submission" date="2018-05" db="EMBL/GenBank/DDBJ databases">
        <title>Draft genome of Mucuna pruriens seed.</title>
        <authorList>
            <person name="Nnadi N.E."/>
            <person name="Vos R."/>
            <person name="Hasami M.H."/>
            <person name="Devisetty U.K."/>
            <person name="Aguiy J.C."/>
        </authorList>
    </citation>
    <scope>NUCLEOTIDE SEQUENCE [LARGE SCALE GENOMIC DNA]</scope>
    <source>
        <strain evidence="9">JCA_2017</strain>
    </source>
</reference>
<dbReference type="Proteomes" id="UP000257109">
    <property type="component" value="Unassembled WGS sequence"/>
</dbReference>
<dbReference type="PANTHER" id="PTHR48475">
    <property type="entry name" value="RIBONUCLEASE H"/>
    <property type="match status" value="1"/>
</dbReference>
<evidence type="ECO:0000256" key="7">
    <source>
        <dbReference type="SAM" id="Coils"/>
    </source>
</evidence>
<evidence type="ECO:0000256" key="2">
    <source>
        <dbReference type="ARBA" id="ARBA00022695"/>
    </source>
</evidence>
<dbReference type="GO" id="GO:0015074">
    <property type="term" value="P:DNA integration"/>
    <property type="evidence" value="ECO:0007669"/>
    <property type="project" value="InterPro"/>
</dbReference>
<gene>
    <name evidence="9" type="primary">pol</name>
    <name evidence="9" type="ORF">CR513_23837</name>
</gene>
<evidence type="ECO:0000256" key="3">
    <source>
        <dbReference type="ARBA" id="ARBA00022722"/>
    </source>
</evidence>
<evidence type="ECO:0000313" key="9">
    <source>
        <dbReference type="EMBL" id="RDX93842.1"/>
    </source>
</evidence>
<comment type="caution">
    <text evidence="9">The sequence shown here is derived from an EMBL/GenBank/DDBJ whole genome shotgun (WGS) entry which is preliminary data.</text>
</comment>
<evidence type="ECO:0000259" key="8">
    <source>
        <dbReference type="PROSITE" id="PS50994"/>
    </source>
</evidence>
<dbReference type="InterPro" id="IPR000477">
    <property type="entry name" value="RT_dom"/>
</dbReference>
<dbReference type="Pfam" id="PF00078">
    <property type="entry name" value="RVT_1"/>
    <property type="match status" value="1"/>
</dbReference>
<organism evidence="9 10">
    <name type="scientific">Mucuna pruriens</name>
    <name type="common">Velvet bean</name>
    <name type="synonym">Dolichos pruriens</name>
    <dbReference type="NCBI Taxonomy" id="157652"/>
    <lineage>
        <taxon>Eukaryota</taxon>
        <taxon>Viridiplantae</taxon>
        <taxon>Streptophyta</taxon>
        <taxon>Embryophyta</taxon>
        <taxon>Tracheophyta</taxon>
        <taxon>Spermatophyta</taxon>
        <taxon>Magnoliopsida</taxon>
        <taxon>eudicotyledons</taxon>
        <taxon>Gunneridae</taxon>
        <taxon>Pentapetalae</taxon>
        <taxon>rosids</taxon>
        <taxon>fabids</taxon>
        <taxon>Fabales</taxon>
        <taxon>Fabaceae</taxon>
        <taxon>Papilionoideae</taxon>
        <taxon>50 kb inversion clade</taxon>
        <taxon>NPAAA clade</taxon>
        <taxon>indigoferoid/millettioid clade</taxon>
        <taxon>Phaseoleae</taxon>
        <taxon>Mucuna</taxon>
    </lineage>
</organism>
<dbReference type="PANTHER" id="PTHR48475:SF2">
    <property type="entry name" value="RIBONUCLEASE H"/>
    <property type="match status" value="1"/>
</dbReference>
<feature type="coiled-coil region" evidence="7">
    <location>
        <begin position="499"/>
        <end position="526"/>
    </location>
</feature>
<dbReference type="Pfam" id="PF17917">
    <property type="entry name" value="RT_RNaseH"/>
    <property type="match status" value="1"/>
</dbReference>
<dbReference type="AlphaFoldDB" id="A0A371GTG3"/>
<keyword evidence="5" id="KW-0378">Hydrolase</keyword>
<dbReference type="GO" id="GO:0003676">
    <property type="term" value="F:nucleic acid binding"/>
    <property type="evidence" value="ECO:0007669"/>
    <property type="project" value="InterPro"/>
</dbReference>
<dbReference type="GO" id="GO:0004523">
    <property type="term" value="F:RNA-DNA hybrid ribonuclease activity"/>
    <property type="evidence" value="ECO:0007669"/>
    <property type="project" value="InterPro"/>
</dbReference>
<dbReference type="CDD" id="cd01647">
    <property type="entry name" value="RT_LTR"/>
    <property type="match status" value="1"/>
</dbReference>
<dbReference type="Gene3D" id="3.30.70.270">
    <property type="match status" value="1"/>
</dbReference>
<feature type="non-terminal residue" evidence="9">
    <location>
        <position position="1"/>
    </location>
</feature>
<keyword evidence="7" id="KW-0175">Coiled coil</keyword>
<dbReference type="InterPro" id="IPR036397">
    <property type="entry name" value="RNaseH_sf"/>
</dbReference>
<keyword evidence="10" id="KW-1185">Reference proteome</keyword>
<keyword evidence="4" id="KW-0255">Endonuclease</keyword>
<dbReference type="GO" id="GO:0003964">
    <property type="term" value="F:RNA-directed DNA polymerase activity"/>
    <property type="evidence" value="ECO:0007669"/>
    <property type="project" value="UniProtKB-KW"/>
</dbReference>
<dbReference type="InterPro" id="IPR041373">
    <property type="entry name" value="RT_RNaseH"/>
</dbReference>
<sequence length="583" mass="66525">MHPCDESKTTFMTDGGATYQRLMDRIFKEHIGNRLKVYVDDMVVKSEIEVGHANNLSSIFGELRNHQLKLNPEKCSFGVRADKFLGFMLTRRGIEANPEKCNAIINMRSPKSVKEEGEGEQRPIYYINKALQGVEQWYQKIEKAALAIITTTRKLRLYFQSHPMVCKTDMPIRKILQKPDVVGKMTVYERMGHMKAQVLADFINELTPNPGNEEPFENNTEWMLSVDGSSNKKGSGAGVILEGPGGVLIEQSLHFDFKVSNNQVEYEAFLVGIRLAKELGVARLTIKSNSQLVKSYGIGWDVREIHPIAYPSKQNERAELLAKLANMQKGGLNRTVIQEALGQPTVEESAILSSGWQSSWRDPIISYLRTDTVSDDPQEARRIKRETAKYILVTREAEAKQVIKEVHEGFLLVVVDYFTKWIKVEPVATISAEKVKRFYWKKIICRFGLPIVIVSYNDTQFAVCAVTEFCTQYGIKKSFNSIEHPQSNGQAEAANRVILKGLCKRLEESDNNEEELRANLDLLKEERKMALIHKCATKARMARRYNLTVFPRPIRKDNLVLRRTLMGTCMNKLTYNWEGSFRV</sequence>
<dbReference type="InterPro" id="IPR012337">
    <property type="entry name" value="RNaseH-like_sf"/>
</dbReference>
<keyword evidence="2" id="KW-0548">Nucleotidyltransferase</keyword>
<keyword evidence="6" id="KW-0695">RNA-directed DNA polymerase</keyword>
<dbReference type="EMBL" id="QJKJ01004516">
    <property type="protein sequence ID" value="RDX93842.1"/>
    <property type="molecule type" value="Genomic_DNA"/>
</dbReference>
<evidence type="ECO:0000313" key="10">
    <source>
        <dbReference type="Proteomes" id="UP000257109"/>
    </source>
</evidence>
<dbReference type="OrthoDB" id="1938451at2759"/>
<evidence type="ECO:0000256" key="5">
    <source>
        <dbReference type="ARBA" id="ARBA00022801"/>
    </source>
</evidence>
<evidence type="ECO:0000256" key="1">
    <source>
        <dbReference type="ARBA" id="ARBA00022679"/>
    </source>
</evidence>
<dbReference type="PROSITE" id="PS50994">
    <property type="entry name" value="INTEGRASE"/>
    <property type="match status" value="1"/>
</dbReference>
<dbReference type="Gene3D" id="3.30.420.10">
    <property type="entry name" value="Ribonuclease H-like superfamily/Ribonuclease H"/>
    <property type="match status" value="2"/>
</dbReference>
<feature type="domain" description="Integrase catalytic" evidence="8">
    <location>
        <begin position="373"/>
        <end position="548"/>
    </location>
</feature>
<accession>A0A371GTG3</accession>
<dbReference type="InterPro" id="IPR001584">
    <property type="entry name" value="Integrase_cat-core"/>
</dbReference>
<evidence type="ECO:0000256" key="6">
    <source>
        <dbReference type="ARBA" id="ARBA00022918"/>
    </source>
</evidence>
<dbReference type="InterPro" id="IPR002156">
    <property type="entry name" value="RNaseH_domain"/>
</dbReference>
<dbReference type="SUPFAM" id="SSF53098">
    <property type="entry name" value="Ribonuclease H-like"/>
    <property type="match status" value="2"/>
</dbReference>
<keyword evidence="3" id="KW-0540">Nuclease</keyword>
<protein>
    <submittedName>
        <fullName evidence="9">Retrovirus-related Pol polyprotein from transposon opus</fullName>
    </submittedName>
</protein>
<evidence type="ECO:0000256" key="4">
    <source>
        <dbReference type="ARBA" id="ARBA00022759"/>
    </source>
</evidence>
<name>A0A371GTG3_MUCPR</name>
<dbReference type="InterPro" id="IPR043128">
    <property type="entry name" value="Rev_trsase/Diguanyl_cyclase"/>
</dbReference>
<keyword evidence="1" id="KW-0808">Transferase</keyword>